<evidence type="ECO:0000313" key="2">
    <source>
        <dbReference type="EMBL" id="OTN64462.1"/>
    </source>
</evidence>
<proteinExistence type="predicted"/>
<dbReference type="eggNOG" id="ENOG502QXF6">
    <property type="taxonomic scope" value="Eukaryota"/>
</dbReference>
<evidence type="ECO:0000313" key="3">
    <source>
        <dbReference type="Proteomes" id="UP000195012"/>
    </source>
</evidence>
<feature type="compositionally biased region" description="Basic and acidic residues" evidence="1">
    <location>
        <begin position="494"/>
        <end position="510"/>
    </location>
</feature>
<evidence type="ECO:0000256" key="1">
    <source>
        <dbReference type="SAM" id="MobiDB-lite"/>
    </source>
</evidence>
<organism evidence="2 3">
    <name type="scientific">Plasmodium knowlesi</name>
    <dbReference type="NCBI Taxonomy" id="5850"/>
    <lineage>
        <taxon>Eukaryota</taxon>
        <taxon>Sar</taxon>
        <taxon>Alveolata</taxon>
        <taxon>Apicomplexa</taxon>
        <taxon>Aconoidasida</taxon>
        <taxon>Haemosporida</taxon>
        <taxon>Plasmodiidae</taxon>
        <taxon>Plasmodium</taxon>
        <taxon>Plasmodium (Plasmodium)</taxon>
    </lineage>
</organism>
<reference evidence="2 3" key="1">
    <citation type="submission" date="2017-05" db="EMBL/GenBank/DDBJ databases">
        <title>PacBio assembly of a Plasmodium knowlesi genome sequence with Hi-C correction and manual annotation of the SICAvar gene family.</title>
        <authorList>
            <person name="Lapp S.A."/>
            <person name="Geraldo J.A."/>
            <person name="Chien J.-T."/>
            <person name="Ay F."/>
            <person name="Pakala S.B."/>
            <person name="Batugedara G."/>
            <person name="Humphrey J.C."/>
            <person name="Debarry J.D."/>
            <person name="Le Roch K.G."/>
            <person name="Galinski M.R."/>
            <person name="Kissinger J.C."/>
        </authorList>
    </citation>
    <scope>NUCLEOTIDE SEQUENCE [LARGE SCALE GENOMIC DNA]</scope>
    <source>
        <strain evidence="3">Malayan Strain Pk1 (A+)</strain>
    </source>
</reference>
<dbReference type="OMA" id="CIFNYMY"/>
<feature type="region of interest" description="Disordered" evidence="1">
    <location>
        <begin position="494"/>
        <end position="531"/>
    </location>
</feature>
<dbReference type="VEuPathDB" id="PlasmoDB:PKNOH_S130207800"/>
<dbReference type="EMBL" id="NETL01000027">
    <property type="protein sequence ID" value="OTN64462.1"/>
    <property type="molecule type" value="Genomic_DNA"/>
</dbReference>
<dbReference type="OrthoDB" id="370252at2759"/>
<dbReference type="Proteomes" id="UP000195012">
    <property type="component" value="Unassembled WGS sequence"/>
</dbReference>
<accession>A0A1Y3DIK9</accession>
<protein>
    <submittedName>
        <fullName evidence="2">Uncharacterized protein</fullName>
    </submittedName>
</protein>
<name>A0A1Y3DIK9_PLAKN</name>
<dbReference type="VEuPathDB" id="PlasmoDB:PKNH_1141300"/>
<dbReference type="AlphaFoldDB" id="A0A1Y3DIK9"/>
<gene>
    <name evidence="2" type="ORF">PKNOH_S130207800</name>
</gene>
<sequence length="831" mass="97220">MENPPTEDAVTVQCTLQYATNKCETKSEFKSVVQNDEEDITNFIVRKKMNLTKEKNENVKNMKKLISKHPDIFIKSSILSREFQQNVQDIQIVVDDLRNNCEKIVALFQEDHHKSIMEGMSFPNSIQDKTRSGLPADMLKIPLIIHRNNEKGNVHESMKYLPLCGRVKSYLCALYNCESNERNLGMYLRSYKKKLNKELRKTRAMISHLVMECENVATLKVYLQYLANIRDYFLLPPGKVTKNENFSSEMKNSENCLNGSGEKRENNLTRSGSFSNCKDGRMTNEEYMQHTFLTLKHFRILQSVREQLEKKINKRRTNNSFSAHEIVQIFFHEIANLKNSYESLFHSVDAKLFRHVVFLYYFALSLVHIKIKQGSSAPPGGGTNKLNAGMIDVMMRNVRAHDANADHTNIYSEHLLNKLNREYIEGQVANCTNEANASSRHTNIEQERQSPLNPFPNQRYPFINVNSALFNYMYYCVFFKCEKEFSFHPRGRECEEEGGERIPPEEEKLPHWWKNQTASPHNKKKKSSKEKSYEFANTSHKNHCSWVNSLYQEGNTKWKRKKQNEKTRKIKHNIFIHYISIQALIQRGSIKDTVEDLFQCRKSLEQTAFVKENREAIFITGLNAPVLVDNILRKIFILYVYHFLERANFHFYESVLFFDESEQEAFAPGGKNILWILREHLNSRKRQQRYEGDDTRNGDMNDGLNGQLEHTRENPLLRVQHTLKHAFLNSYFLNLLFILSSIKQYVDKSITYIIILLFEDSFKSVIKKLVMIYLGKQNMYLKYSTFHLIMESLFKTIFPFTFLFLSHVFQVDTSTSTESIFNVLNSYGVGA</sequence>
<comment type="caution">
    <text evidence="2">The sequence shown here is derived from an EMBL/GenBank/DDBJ whole genome shotgun (WGS) entry which is preliminary data.</text>
</comment>